<reference evidence="5 6" key="1">
    <citation type="journal article" date="2019" name="Sci. Rep.">
        <title>Orb-weaving spider Araneus ventricosus genome elucidates the spidroin gene catalogue.</title>
        <authorList>
            <person name="Kono N."/>
            <person name="Nakamura H."/>
            <person name="Ohtoshi R."/>
            <person name="Moran D.A.P."/>
            <person name="Shinohara A."/>
            <person name="Yoshida Y."/>
            <person name="Fujiwara M."/>
            <person name="Mori M."/>
            <person name="Tomita M."/>
            <person name="Arakawa K."/>
        </authorList>
    </citation>
    <scope>NUCLEOTIDE SEQUENCE [LARGE SCALE GENOMIC DNA]</scope>
</reference>
<dbReference type="PROSITE" id="PS50157">
    <property type="entry name" value="ZINC_FINGER_C2H2_2"/>
    <property type="match status" value="3"/>
</dbReference>
<keyword evidence="1" id="KW-0862">Zinc</keyword>
<dbReference type="PROSITE" id="PS50878">
    <property type="entry name" value="RT_POL"/>
    <property type="match status" value="1"/>
</dbReference>
<dbReference type="OrthoDB" id="6436077at2759"/>
<dbReference type="GO" id="GO:0071897">
    <property type="term" value="P:DNA biosynthetic process"/>
    <property type="evidence" value="ECO:0007669"/>
    <property type="project" value="UniProtKB-ARBA"/>
</dbReference>
<gene>
    <name evidence="5" type="primary">PO21_0</name>
    <name evidence="5" type="ORF">AVEN_243519_1</name>
</gene>
<sequence>MRLHVCQKKEISCLKCTSCDFVARKRSGLRFHMKRVHNVWKPQTNLIQFSDDEPPFPTHCSTSKECIDLRVLYMRPSSGGPPQSITDGETMSPRANSDSVLLVNRPKSELDLRSPSRNPTYSSNAERGVSPEIPLEEQLKLTPSPTYIPAITVELDKTPAKLQDVQYFPDSLRCRFCEKVLSSPRSYFAHVREFLHFERPAPVSDNQFSCDKCEKQFESMDLLNKHNCGVLVSFGTQHRRCLFCEYLPTCLADREEHELKFHSWLVGGVSPRLSTSKNSDRLLPSPESNSPEGFDCLTCKMHFSNEARFAGMSPFQKEFWNPTCVLNTRRILPFLQAPLKNHDVINCGRCSFQSSSSEALASHNCQNVKGSLGPPCPSPYRNCPTCGFVARVKDNARVEDILLLHIDRKHTCQKCRFIETTTGQLKKHIKKCCPVLKSSAVRDLCSSLSANGSIVPSYSEMLQSTHSSSSSRRLPSSPSHVCSGCEMRFTFAFHLDIHCARCPAFLAKTDDPSRFEGRRPLYSCNSCGFVGKNEKELHSHLSTFHGTSLPALPSSVKDVPALPAPAGTKGFSFDVNFGNTPPPSVEGPSVDDPPPLSPASNAPLAQGPKISPVPSSIPQANCRIGNSINLIFPFSGGLTCTEMQCTRHFLTKSWYSTRGDLVHHLNRDHKIRILKSFYWCSLCNQHIPKNPSTHPCLKRSFLMSRPSDPLQWVCTTCNDSFTTEIGLRNHEIAHKKTAIANSGVQPNIVPPKKSRRRGKLPQVPAPDGVSEVIATPASADADAIAANILTPPPSGEDCDDSYLRPFTDSILTLLSEEATDENFHLFCELVGNAIEEVRTNEISPPSASASQRSRSKQIDPKEPKLIQPLFKKNRKRAVRLITGNEGEFCKISPSILQPFFTSAWEHSTYGGGVYVPSSENRTPVLESPFTVNEIRKKMKEAENTSAGPDRLTYYHWKSIDDSGSFLCSVFNPCVHFRKVPPAWKLSTTILIAKDGDPSDPGNCRPTAFSSTIYKLFTKCLATRLTSFIEKYSILSPCQKGFTPFGGVVEHNYVLQRSLELARAKHKDLCVAFLDISNAFGSLPHAAIIDALEACAVGPAFVDVSTDIYTNSSTKVLSQPGSTDYIPIMSGVKQGCPISGILFDICIDPVIREIQGSHSEHSILAFADDVCLIAHFPQELQVLLNKIDVLFTSLNLSLNPRKSVSFHLSGTKPTGSRNTPFFVKGSQLPNIQEGEFHKFLGKPVGFNPCPNFQSLSLSLVLWRKSHSWLYCAKLL</sequence>
<dbReference type="InterPro" id="IPR043502">
    <property type="entry name" value="DNA/RNA_pol_sf"/>
</dbReference>
<evidence type="ECO:0000256" key="1">
    <source>
        <dbReference type="PROSITE-ProRule" id="PRU00042"/>
    </source>
</evidence>
<dbReference type="EMBL" id="BGPR01012976">
    <property type="protein sequence ID" value="GBN58661.1"/>
    <property type="molecule type" value="Genomic_DNA"/>
</dbReference>
<comment type="caution">
    <text evidence="5">The sequence shown here is derived from an EMBL/GenBank/DDBJ whole genome shotgun (WGS) entry which is preliminary data.</text>
</comment>
<dbReference type="PROSITE" id="PS00028">
    <property type="entry name" value="ZINC_FINGER_C2H2_1"/>
    <property type="match status" value="1"/>
</dbReference>
<evidence type="ECO:0000313" key="5">
    <source>
        <dbReference type="EMBL" id="GBN58661.1"/>
    </source>
</evidence>
<evidence type="ECO:0000256" key="2">
    <source>
        <dbReference type="SAM" id="MobiDB-lite"/>
    </source>
</evidence>
<dbReference type="SMART" id="SM00355">
    <property type="entry name" value="ZnF_C2H2"/>
    <property type="match status" value="8"/>
</dbReference>
<evidence type="ECO:0000259" key="3">
    <source>
        <dbReference type="PROSITE" id="PS50157"/>
    </source>
</evidence>
<accession>A0A4Y2Q5C7</accession>
<keyword evidence="1" id="KW-0479">Metal-binding</keyword>
<feature type="compositionally biased region" description="Pro residues" evidence="2">
    <location>
        <begin position="582"/>
        <end position="597"/>
    </location>
</feature>
<keyword evidence="1" id="KW-0863">Zinc-finger</keyword>
<name>A0A4Y2Q5C7_ARAVE</name>
<feature type="region of interest" description="Disordered" evidence="2">
    <location>
        <begin position="77"/>
        <end position="134"/>
    </location>
</feature>
<feature type="domain" description="C2H2-type" evidence="3">
    <location>
        <begin position="14"/>
        <end position="42"/>
    </location>
</feature>
<keyword evidence="6" id="KW-1185">Reference proteome</keyword>
<dbReference type="GO" id="GO:0008270">
    <property type="term" value="F:zinc ion binding"/>
    <property type="evidence" value="ECO:0007669"/>
    <property type="project" value="UniProtKB-KW"/>
</dbReference>
<dbReference type="InterPro" id="IPR013087">
    <property type="entry name" value="Znf_C2H2_type"/>
</dbReference>
<feature type="region of interest" description="Disordered" evidence="2">
    <location>
        <begin position="841"/>
        <end position="864"/>
    </location>
</feature>
<feature type="domain" description="C2H2-type" evidence="3">
    <location>
        <begin position="522"/>
        <end position="550"/>
    </location>
</feature>
<feature type="domain" description="Reverse transcriptase" evidence="4">
    <location>
        <begin position="972"/>
        <end position="1227"/>
    </location>
</feature>
<dbReference type="PANTHER" id="PTHR19446">
    <property type="entry name" value="REVERSE TRANSCRIPTASES"/>
    <property type="match status" value="1"/>
</dbReference>
<dbReference type="SUPFAM" id="SSF56672">
    <property type="entry name" value="DNA/RNA polymerases"/>
    <property type="match status" value="1"/>
</dbReference>
<feature type="region of interest" description="Disordered" evidence="2">
    <location>
        <begin position="743"/>
        <end position="768"/>
    </location>
</feature>
<dbReference type="Pfam" id="PF00078">
    <property type="entry name" value="RVT_1"/>
    <property type="match status" value="1"/>
</dbReference>
<proteinExistence type="predicted"/>
<dbReference type="CDD" id="cd01650">
    <property type="entry name" value="RT_nLTR_like"/>
    <property type="match status" value="1"/>
</dbReference>
<evidence type="ECO:0000259" key="4">
    <source>
        <dbReference type="PROSITE" id="PS50878"/>
    </source>
</evidence>
<dbReference type="AlphaFoldDB" id="A0A4Y2Q5C7"/>
<organism evidence="5 6">
    <name type="scientific">Araneus ventricosus</name>
    <name type="common">Orbweaver spider</name>
    <name type="synonym">Epeira ventricosa</name>
    <dbReference type="NCBI Taxonomy" id="182803"/>
    <lineage>
        <taxon>Eukaryota</taxon>
        <taxon>Metazoa</taxon>
        <taxon>Ecdysozoa</taxon>
        <taxon>Arthropoda</taxon>
        <taxon>Chelicerata</taxon>
        <taxon>Arachnida</taxon>
        <taxon>Araneae</taxon>
        <taxon>Araneomorphae</taxon>
        <taxon>Entelegynae</taxon>
        <taxon>Araneoidea</taxon>
        <taxon>Araneidae</taxon>
        <taxon>Araneus</taxon>
    </lineage>
</organism>
<protein>
    <submittedName>
        <fullName evidence="5">Retrovirus-related Pol polyprotein from type-1 retrotransposable element R2</fullName>
    </submittedName>
</protein>
<feature type="compositionally biased region" description="Polar residues" evidence="2">
    <location>
        <begin position="115"/>
        <end position="125"/>
    </location>
</feature>
<feature type="region of interest" description="Disordered" evidence="2">
    <location>
        <begin position="582"/>
        <end position="610"/>
    </location>
</feature>
<feature type="compositionally biased region" description="Low complexity" evidence="2">
    <location>
        <begin position="842"/>
        <end position="852"/>
    </location>
</feature>
<feature type="domain" description="C2H2-type" evidence="3">
    <location>
        <begin position="712"/>
        <end position="734"/>
    </location>
</feature>
<dbReference type="InterPro" id="IPR000477">
    <property type="entry name" value="RT_dom"/>
</dbReference>
<feature type="compositionally biased region" description="Polar residues" evidence="2">
    <location>
        <begin position="80"/>
        <end position="99"/>
    </location>
</feature>
<evidence type="ECO:0000313" key="6">
    <source>
        <dbReference type="Proteomes" id="UP000499080"/>
    </source>
</evidence>
<dbReference type="Proteomes" id="UP000499080">
    <property type="component" value="Unassembled WGS sequence"/>
</dbReference>
<dbReference type="Gene3D" id="3.30.160.60">
    <property type="entry name" value="Classic Zinc Finger"/>
    <property type="match status" value="1"/>
</dbReference>